<dbReference type="OrthoDB" id="9795156at2"/>
<dbReference type="Pfam" id="PF03352">
    <property type="entry name" value="Adenine_glyco"/>
    <property type="match status" value="1"/>
</dbReference>
<dbReference type="InterPro" id="IPR052891">
    <property type="entry name" value="DNA-3mA_glycosylase"/>
</dbReference>
<reference evidence="2" key="1">
    <citation type="submission" date="2016-10" db="EMBL/GenBank/DDBJ databases">
        <authorList>
            <person name="Varghese N."/>
            <person name="Submissions S."/>
        </authorList>
    </citation>
    <scope>NUCLEOTIDE SEQUENCE [LARGE SCALE GENOMIC DNA]</scope>
    <source>
        <strain evidence="2">DSM 24213</strain>
    </source>
</reference>
<dbReference type="SUPFAM" id="SSF48150">
    <property type="entry name" value="DNA-glycosylase"/>
    <property type="match status" value="1"/>
</dbReference>
<dbReference type="Proteomes" id="UP000243629">
    <property type="component" value="Unassembled WGS sequence"/>
</dbReference>
<dbReference type="InterPro" id="IPR005019">
    <property type="entry name" value="Adenine_glyco"/>
</dbReference>
<accession>A0A1I4SZV8</accession>
<proteinExistence type="predicted"/>
<evidence type="ECO:0000313" key="2">
    <source>
        <dbReference type="Proteomes" id="UP000243629"/>
    </source>
</evidence>
<keyword evidence="2" id="KW-1185">Reference proteome</keyword>
<sequence>MRDYRWLQAYCLNRFGSEAALQALLPVPRTPEELRSTADDRYLSLLARRVFRAGLRHAMVDARWPAFEKAFFGFDPHKVLLMGDEHIERLMQDATLIRHLGKLRSVPRNARMLLELGVPAGGFGQLLADWPEQDIVSLWQLLARHGDQLGGLSAPGFLRMAGKDTFLPVKDVLAALKGMDVIDGPLTSKRNRQAAQAAFNHWQQQSGRPLCQLSAMLAFTVNQPV</sequence>
<organism evidence="1 2">
    <name type="scientific">Halopseudomonas yangmingensis</name>
    <dbReference type="NCBI Taxonomy" id="1720063"/>
    <lineage>
        <taxon>Bacteria</taxon>
        <taxon>Pseudomonadati</taxon>
        <taxon>Pseudomonadota</taxon>
        <taxon>Gammaproteobacteria</taxon>
        <taxon>Pseudomonadales</taxon>
        <taxon>Pseudomonadaceae</taxon>
        <taxon>Halopseudomonas</taxon>
    </lineage>
</organism>
<dbReference type="RefSeq" id="WP_093476938.1">
    <property type="nucleotide sequence ID" value="NZ_FOUI01000012.1"/>
</dbReference>
<dbReference type="GO" id="GO:0006284">
    <property type="term" value="P:base-excision repair"/>
    <property type="evidence" value="ECO:0007669"/>
    <property type="project" value="InterPro"/>
</dbReference>
<dbReference type="EMBL" id="FOUI01000012">
    <property type="protein sequence ID" value="SFM69949.1"/>
    <property type="molecule type" value="Genomic_DNA"/>
</dbReference>
<name>A0A1I4SZV8_9GAMM</name>
<dbReference type="PANTHER" id="PTHR30037:SF3">
    <property type="entry name" value="BLR0857 PROTEIN"/>
    <property type="match status" value="1"/>
</dbReference>
<dbReference type="GO" id="GO:0008725">
    <property type="term" value="F:DNA-3-methyladenine glycosylase activity"/>
    <property type="evidence" value="ECO:0007669"/>
    <property type="project" value="InterPro"/>
</dbReference>
<dbReference type="STRING" id="1720063.SAMN05216217_11237"/>
<gene>
    <name evidence="1" type="ORF">SAMN05216217_11237</name>
</gene>
<dbReference type="PANTHER" id="PTHR30037">
    <property type="entry name" value="DNA-3-METHYLADENINE GLYCOSYLASE 1"/>
    <property type="match status" value="1"/>
</dbReference>
<dbReference type="Gene3D" id="1.10.340.30">
    <property type="entry name" value="Hypothetical protein, domain 2"/>
    <property type="match status" value="1"/>
</dbReference>
<dbReference type="AlphaFoldDB" id="A0A1I4SZV8"/>
<dbReference type="InterPro" id="IPR011257">
    <property type="entry name" value="DNA_glycosylase"/>
</dbReference>
<evidence type="ECO:0000313" key="1">
    <source>
        <dbReference type="EMBL" id="SFM69949.1"/>
    </source>
</evidence>
<protein>
    <submittedName>
        <fullName evidence="1">DNA-3-methyladenine glycosylase I</fullName>
    </submittedName>
</protein>